<protein>
    <submittedName>
        <fullName evidence="1">Uncharacterized protein</fullName>
    </submittedName>
</protein>
<dbReference type="EMBL" id="JBHUHT010000007">
    <property type="protein sequence ID" value="MFD2094818.1"/>
    <property type="molecule type" value="Genomic_DNA"/>
</dbReference>
<evidence type="ECO:0000313" key="2">
    <source>
        <dbReference type="Proteomes" id="UP001597380"/>
    </source>
</evidence>
<accession>A0ABW4XII1</accession>
<name>A0ABW4XII1_9GAMM</name>
<keyword evidence="2" id="KW-1185">Reference proteome</keyword>
<gene>
    <name evidence="1" type="ORF">ACFSJ3_02395</name>
</gene>
<reference evidence="2" key="1">
    <citation type="journal article" date="2019" name="Int. J. Syst. Evol. Microbiol.">
        <title>The Global Catalogue of Microorganisms (GCM) 10K type strain sequencing project: providing services to taxonomists for standard genome sequencing and annotation.</title>
        <authorList>
            <consortium name="The Broad Institute Genomics Platform"/>
            <consortium name="The Broad Institute Genome Sequencing Center for Infectious Disease"/>
            <person name="Wu L."/>
            <person name="Ma J."/>
        </authorList>
    </citation>
    <scope>NUCLEOTIDE SEQUENCE [LARGE SCALE GENOMIC DNA]</scope>
    <source>
        <strain evidence="2">CGMCC 1.10992</strain>
    </source>
</reference>
<proteinExistence type="predicted"/>
<sequence length="100" mass="11323">MSKAEQSDYAVLVEQGRNLQQTLDKPPEPDLDLASLGFEQWLTAVNNHAKNCQDRSELAELNALVLQIKQTITSRQDKTKELLLRSKRAGKGKNAYQNNR</sequence>
<organism evidence="1 2">
    <name type="scientific">Corallincola platygyrae</name>
    <dbReference type="NCBI Taxonomy" id="1193278"/>
    <lineage>
        <taxon>Bacteria</taxon>
        <taxon>Pseudomonadati</taxon>
        <taxon>Pseudomonadota</taxon>
        <taxon>Gammaproteobacteria</taxon>
        <taxon>Alteromonadales</taxon>
        <taxon>Psychromonadaceae</taxon>
        <taxon>Corallincola</taxon>
    </lineage>
</organism>
<dbReference type="Proteomes" id="UP001597380">
    <property type="component" value="Unassembled WGS sequence"/>
</dbReference>
<dbReference type="RefSeq" id="WP_345338185.1">
    <property type="nucleotide sequence ID" value="NZ_BAABLI010000004.1"/>
</dbReference>
<evidence type="ECO:0000313" key="1">
    <source>
        <dbReference type="EMBL" id="MFD2094818.1"/>
    </source>
</evidence>
<comment type="caution">
    <text evidence="1">The sequence shown here is derived from an EMBL/GenBank/DDBJ whole genome shotgun (WGS) entry which is preliminary data.</text>
</comment>